<dbReference type="AlphaFoldDB" id="A0A7H2BI91"/>
<dbReference type="InterPro" id="IPR051543">
    <property type="entry name" value="Serine_Peptidase_S9A"/>
</dbReference>
<evidence type="ECO:0000256" key="1">
    <source>
        <dbReference type="ARBA" id="ARBA00005228"/>
    </source>
</evidence>
<dbReference type="InterPro" id="IPR001375">
    <property type="entry name" value="Peptidase_S9_cat"/>
</dbReference>
<dbReference type="RefSeq" id="WP_068171523.1">
    <property type="nucleotide sequence ID" value="NZ_CP061538.1"/>
</dbReference>
<dbReference type="Pfam" id="PF02897">
    <property type="entry name" value="Peptidase_S9_N"/>
    <property type="match status" value="1"/>
</dbReference>
<feature type="domain" description="Peptidase S9A N-terminal" evidence="6">
    <location>
        <begin position="12"/>
        <end position="440"/>
    </location>
</feature>
<evidence type="ECO:0000259" key="5">
    <source>
        <dbReference type="Pfam" id="PF00326"/>
    </source>
</evidence>
<dbReference type="PANTHER" id="PTHR11757:SF19">
    <property type="entry name" value="PROLYL ENDOPEPTIDASE-LIKE"/>
    <property type="match status" value="1"/>
</dbReference>
<keyword evidence="4" id="KW-0720">Serine protease</keyword>
<dbReference type="PRINTS" id="PR00862">
    <property type="entry name" value="PROLIGOPTASE"/>
</dbReference>
<dbReference type="Proteomes" id="UP000516421">
    <property type="component" value="Chromosome"/>
</dbReference>
<protein>
    <submittedName>
        <fullName evidence="7">S9 family peptidase</fullName>
    </submittedName>
</protein>
<proteinExistence type="inferred from homology"/>
<dbReference type="KEGG" id="rama:IDM48_08280"/>
<dbReference type="Pfam" id="PF00326">
    <property type="entry name" value="Peptidase_S9"/>
    <property type="match status" value="1"/>
</dbReference>
<dbReference type="GO" id="GO:0006508">
    <property type="term" value="P:proteolysis"/>
    <property type="evidence" value="ECO:0007669"/>
    <property type="project" value="UniProtKB-KW"/>
</dbReference>
<evidence type="ECO:0000313" key="8">
    <source>
        <dbReference type="Proteomes" id="UP000516421"/>
    </source>
</evidence>
<organism evidence="7 8">
    <name type="scientific">Rothia amarae</name>
    <dbReference type="NCBI Taxonomy" id="169480"/>
    <lineage>
        <taxon>Bacteria</taxon>
        <taxon>Bacillati</taxon>
        <taxon>Actinomycetota</taxon>
        <taxon>Actinomycetes</taxon>
        <taxon>Micrococcales</taxon>
        <taxon>Micrococcaceae</taxon>
        <taxon>Rothia</taxon>
    </lineage>
</organism>
<evidence type="ECO:0000313" key="7">
    <source>
        <dbReference type="EMBL" id="QNV39387.1"/>
    </source>
</evidence>
<gene>
    <name evidence="7" type="ORF">IDM48_08280</name>
</gene>
<evidence type="ECO:0000256" key="2">
    <source>
        <dbReference type="ARBA" id="ARBA00022670"/>
    </source>
</evidence>
<sequence length="731" mass="82901">MTTFSPLPAPRARQQMTTRVFHDDTFYDSFEWLREKEKSEVIDYLTAENEYCEKVTAQQQPLRQTIFDEIKGRTLETDLSVPTRKGNWWYFSRTVEGQQYPLMCRVPAVREGSVEERFTPPLVESNQQLEGEETLLDCNAFAADLPFFSLGSFEPSLDGELLTFGVDDAGDERYTQYFKNLNTGEISSDRLEDIFAGAFLTADATYLIYSLVDDSWRPYEIRAHKINSSDEDIVLFKEPDQGMWLEANLSEDRTHVVLTSFSSEFTEVRLVPTDNLRTTPMVVIPRTERVQYSVEPIIIAGQQYLIMVHDFEAINSEIVLSPMPTGLGFSDLRQQWIKVMPHRDDVRVEGVSFSSRHLVVTARQDTTVKVFLASLDALAQLKVTDSPAGLTFTEPAGFTEEIYTTGVLSTSVDSPIVRINYTSWVTPTRIFDYFPEQESLILRRETPLLGGFDSEDYLAYRMWAPARDGKMIPLSVVHRADLDKSRENPVLQYGYGSYEVSVDPYFSIPRLSLLDRGVIFVVAHIRGGGELGRSWYQDGKKLQKKNTFFDFVDATEFLGQLDWVDAQRIAIHGGSAGGLLIGATLNLAPEKYCAAIADVPFVDALTTILDPNLPLSALEWEEWGNPIEDPEVYSYMKSYTPYENIRQATYPPIVAVTSLNDTRVFYVEPAKWVAKLRETISPDSPTPLLKIEMDGGHGGGSGRYTQWKETAWIYAFALTYLLDQDGWNESN</sequence>
<reference evidence="7 8" key="1">
    <citation type="submission" date="2020-09" db="EMBL/GenBank/DDBJ databases">
        <title>Investigation of environmental microbe.</title>
        <authorList>
            <person name="Ou Y."/>
            <person name="Kang Q."/>
        </authorList>
    </citation>
    <scope>NUCLEOTIDE SEQUENCE [LARGE SCALE GENOMIC DNA]</scope>
    <source>
        <strain evidence="7 8">KJZ-9</strain>
    </source>
</reference>
<feature type="domain" description="Peptidase S9 prolyl oligopeptidase catalytic" evidence="5">
    <location>
        <begin position="506"/>
        <end position="721"/>
    </location>
</feature>
<dbReference type="InterPro" id="IPR029058">
    <property type="entry name" value="AB_hydrolase_fold"/>
</dbReference>
<evidence type="ECO:0000259" key="6">
    <source>
        <dbReference type="Pfam" id="PF02897"/>
    </source>
</evidence>
<dbReference type="InterPro" id="IPR002471">
    <property type="entry name" value="Pept_S9_AS"/>
</dbReference>
<dbReference type="GO" id="GO:0004252">
    <property type="term" value="F:serine-type endopeptidase activity"/>
    <property type="evidence" value="ECO:0007669"/>
    <property type="project" value="InterPro"/>
</dbReference>
<dbReference type="PROSITE" id="PS00708">
    <property type="entry name" value="PRO_ENDOPEP_SER"/>
    <property type="match status" value="1"/>
</dbReference>
<evidence type="ECO:0000256" key="3">
    <source>
        <dbReference type="ARBA" id="ARBA00022801"/>
    </source>
</evidence>
<dbReference type="SUPFAM" id="SSF50993">
    <property type="entry name" value="Peptidase/esterase 'gauge' domain"/>
    <property type="match status" value="1"/>
</dbReference>
<keyword evidence="2" id="KW-0645">Protease</keyword>
<name>A0A7H2BI91_9MICC</name>
<dbReference type="EMBL" id="CP061538">
    <property type="protein sequence ID" value="QNV39387.1"/>
    <property type="molecule type" value="Genomic_DNA"/>
</dbReference>
<keyword evidence="8" id="KW-1185">Reference proteome</keyword>
<keyword evidence="3" id="KW-0378">Hydrolase</keyword>
<dbReference type="SUPFAM" id="SSF53474">
    <property type="entry name" value="alpha/beta-Hydrolases"/>
    <property type="match status" value="1"/>
</dbReference>
<dbReference type="InterPro" id="IPR002470">
    <property type="entry name" value="Peptidase_S9A"/>
</dbReference>
<dbReference type="Gene3D" id="3.40.50.1820">
    <property type="entry name" value="alpha/beta hydrolase"/>
    <property type="match status" value="1"/>
</dbReference>
<dbReference type="Gene3D" id="2.130.10.120">
    <property type="entry name" value="Prolyl oligopeptidase, N-terminal domain"/>
    <property type="match status" value="1"/>
</dbReference>
<dbReference type="InterPro" id="IPR023302">
    <property type="entry name" value="Pept_S9A_N"/>
</dbReference>
<dbReference type="PANTHER" id="PTHR11757">
    <property type="entry name" value="PROTEASE FAMILY S9A OLIGOPEPTIDASE"/>
    <property type="match status" value="1"/>
</dbReference>
<comment type="similarity">
    <text evidence="1">Belongs to the peptidase S9A family.</text>
</comment>
<evidence type="ECO:0000256" key="4">
    <source>
        <dbReference type="ARBA" id="ARBA00022825"/>
    </source>
</evidence>
<accession>A0A7H2BI91</accession>